<evidence type="ECO:0000313" key="2">
    <source>
        <dbReference type="EMBL" id="KAK5952495.1"/>
    </source>
</evidence>
<comment type="caution">
    <text evidence="2">The sequence shown here is derived from an EMBL/GenBank/DDBJ whole genome shotgun (WGS) entry which is preliminary data.</text>
</comment>
<accession>A0AAN8EEV0</accession>
<feature type="domain" description="AB hydrolase-1" evidence="1">
    <location>
        <begin position="12"/>
        <end position="252"/>
    </location>
</feature>
<dbReference type="Proteomes" id="UP001316803">
    <property type="component" value="Unassembled WGS sequence"/>
</dbReference>
<dbReference type="PANTHER" id="PTHR37017:SF13">
    <property type="entry name" value="AB HYDROLASE-1 DOMAIN-CONTAINING PROTEIN"/>
    <property type="match status" value="1"/>
</dbReference>
<organism evidence="2 3">
    <name type="scientific">Knufia fluminis</name>
    <dbReference type="NCBI Taxonomy" id="191047"/>
    <lineage>
        <taxon>Eukaryota</taxon>
        <taxon>Fungi</taxon>
        <taxon>Dikarya</taxon>
        <taxon>Ascomycota</taxon>
        <taxon>Pezizomycotina</taxon>
        <taxon>Eurotiomycetes</taxon>
        <taxon>Chaetothyriomycetidae</taxon>
        <taxon>Chaetothyriales</taxon>
        <taxon>Trichomeriaceae</taxon>
        <taxon>Knufia</taxon>
    </lineage>
</organism>
<name>A0AAN8EEV0_9EURO</name>
<dbReference type="PANTHER" id="PTHR37017">
    <property type="entry name" value="AB HYDROLASE-1 DOMAIN-CONTAINING PROTEIN-RELATED"/>
    <property type="match status" value="1"/>
</dbReference>
<protein>
    <recommendedName>
        <fullName evidence="1">AB hydrolase-1 domain-containing protein</fullName>
    </recommendedName>
</protein>
<reference evidence="2 3" key="1">
    <citation type="submission" date="2022-12" db="EMBL/GenBank/DDBJ databases">
        <title>Genomic features and morphological characterization of a novel Knufia sp. strain isolated from spacecraft assembly facility.</title>
        <authorList>
            <person name="Teixeira M."/>
            <person name="Chander A.M."/>
            <person name="Stajich J.E."/>
            <person name="Venkateswaran K."/>
        </authorList>
    </citation>
    <scope>NUCLEOTIDE SEQUENCE [LARGE SCALE GENOMIC DNA]</scope>
    <source>
        <strain evidence="2 3">FJI-L2-BK-P2</strain>
    </source>
</reference>
<dbReference type="InterPro" id="IPR052897">
    <property type="entry name" value="Sec-Metab_Biosynth_Hydrolase"/>
</dbReference>
<dbReference type="SUPFAM" id="SSF53474">
    <property type="entry name" value="alpha/beta-Hydrolases"/>
    <property type="match status" value="1"/>
</dbReference>
<evidence type="ECO:0000259" key="1">
    <source>
        <dbReference type="Pfam" id="PF12697"/>
    </source>
</evidence>
<dbReference type="Gene3D" id="3.40.50.1820">
    <property type="entry name" value="alpha/beta hydrolase"/>
    <property type="match status" value="1"/>
</dbReference>
<evidence type="ECO:0000313" key="3">
    <source>
        <dbReference type="Proteomes" id="UP001316803"/>
    </source>
</evidence>
<dbReference type="EMBL" id="JAKLMC020000015">
    <property type="protein sequence ID" value="KAK5952495.1"/>
    <property type="molecule type" value="Genomic_DNA"/>
</dbReference>
<sequence>MATPNPSNTTFILIPGSFSTPSEYDKVDALLQKQNHPTKHVELLSVNDGTRMPPATTEQDTAHIRAAILSVLDDQHHNAILCLHSYSGVPGSSALQGLSKKDRLEAGKDTAVLGIVYIGSFLPAVGQSLRSILGEEMPEPYKTGFPGEYFPAIPVDFAPFVFNDVEDQAEVAKYHGIMTRHSSDSYGGECTYAAWKDIESVQIIPERDVILPVGAQEAMYETAVRDGGKVKRVFMEGVGHCVNVSRPQLVVDELVGLLEAAS</sequence>
<gene>
    <name evidence="2" type="ORF">OHC33_006539</name>
</gene>
<dbReference type="InterPro" id="IPR000073">
    <property type="entry name" value="AB_hydrolase_1"/>
</dbReference>
<proteinExistence type="predicted"/>
<dbReference type="Pfam" id="PF12697">
    <property type="entry name" value="Abhydrolase_6"/>
    <property type="match status" value="1"/>
</dbReference>
<dbReference type="InterPro" id="IPR029058">
    <property type="entry name" value="AB_hydrolase_fold"/>
</dbReference>
<dbReference type="AlphaFoldDB" id="A0AAN8EEV0"/>
<keyword evidence="3" id="KW-1185">Reference proteome</keyword>